<sequence length="85" mass="9808">PHLASHLLGTVTRRLRGDWQARYGYMPLLVETFVEVGRHAGTCYQAANWIRVGATKGRGKLDRYNAYALPVKDIYLYPLVRSFRR</sequence>
<reference evidence="1" key="2">
    <citation type="journal article" date="2014" name="ISME J.">
        <title>Microbial stratification in low pH oxic and suboxic macroscopic growths along an acid mine drainage.</title>
        <authorList>
            <person name="Mendez-Garcia C."/>
            <person name="Mesa V."/>
            <person name="Sprenger R.R."/>
            <person name="Richter M."/>
            <person name="Diez M.S."/>
            <person name="Solano J."/>
            <person name="Bargiela R."/>
            <person name="Golyshina O.V."/>
            <person name="Manteca A."/>
            <person name="Ramos J.L."/>
            <person name="Gallego J.R."/>
            <person name="Llorente I."/>
            <person name="Martins Dos Santos V.A."/>
            <person name="Jensen O.N."/>
            <person name="Pelaez A.I."/>
            <person name="Sanchez J."/>
            <person name="Ferrer M."/>
        </authorList>
    </citation>
    <scope>NUCLEOTIDE SEQUENCE</scope>
</reference>
<comment type="caution">
    <text evidence="1">The sequence shown here is derived from an EMBL/GenBank/DDBJ whole genome shotgun (WGS) entry which is preliminary data.</text>
</comment>
<dbReference type="EMBL" id="AUZY01003475">
    <property type="protein sequence ID" value="EQD69071.1"/>
    <property type="molecule type" value="Genomic_DNA"/>
</dbReference>
<gene>
    <name evidence="1" type="ORF">B1B_05481</name>
</gene>
<dbReference type="Pfam" id="PF14236">
    <property type="entry name" value="DruA"/>
    <property type="match status" value="1"/>
</dbReference>
<reference evidence="1" key="1">
    <citation type="submission" date="2013-08" db="EMBL/GenBank/DDBJ databases">
        <authorList>
            <person name="Mendez C."/>
            <person name="Richter M."/>
            <person name="Ferrer M."/>
            <person name="Sanchez J."/>
        </authorList>
    </citation>
    <scope>NUCLEOTIDE SEQUENCE</scope>
</reference>
<proteinExistence type="predicted"/>
<organism evidence="1">
    <name type="scientific">mine drainage metagenome</name>
    <dbReference type="NCBI Taxonomy" id="410659"/>
    <lineage>
        <taxon>unclassified sequences</taxon>
        <taxon>metagenomes</taxon>
        <taxon>ecological metagenomes</taxon>
    </lineage>
</organism>
<evidence type="ECO:0000313" key="1">
    <source>
        <dbReference type="EMBL" id="EQD69071.1"/>
    </source>
</evidence>
<protein>
    <submittedName>
        <fullName evidence="1">Uncharacterized protein</fullName>
    </submittedName>
</protein>
<feature type="non-terminal residue" evidence="1">
    <location>
        <position position="85"/>
    </location>
</feature>
<dbReference type="AlphaFoldDB" id="T1B810"/>
<dbReference type="InterPro" id="IPR025639">
    <property type="entry name" value="DruA"/>
</dbReference>
<accession>T1B810</accession>
<name>T1B810_9ZZZZ</name>
<feature type="non-terminal residue" evidence="1">
    <location>
        <position position="1"/>
    </location>
</feature>